<evidence type="ECO:0000256" key="10">
    <source>
        <dbReference type="HAMAP-Rule" id="MF_00185"/>
    </source>
</evidence>
<dbReference type="Gene3D" id="1.10.20.140">
    <property type="match status" value="1"/>
</dbReference>
<dbReference type="EC" id="2.5.1.75" evidence="10"/>
<keyword evidence="7 10" id="KW-0067">ATP-binding</keyword>
<comment type="catalytic activity">
    <reaction evidence="9 10 11">
        <text>adenosine(37) in tRNA + dimethylallyl diphosphate = N(6)-dimethylallyladenosine(37) in tRNA + diphosphate</text>
        <dbReference type="Rhea" id="RHEA:26482"/>
        <dbReference type="Rhea" id="RHEA-COMP:10162"/>
        <dbReference type="Rhea" id="RHEA-COMP:10375"/>
        <dbReference type="ChEBI" id="CHEBI:33019"/>
        <dbReference type="ChEBI" id="CHEBI:57623"/>
        <dbReference type="ChEBI" id="CHEBI:74411"/>
        <dbReference type="ChEBI" id="CHEBI:74415"/>
        <dbReference type="EC" id="2.5.1.75"/>
    </reaction>
</comment>
<evidence type="ECO:0000313" key="15">
    <source>
        <dbReference type="Proteomes" id="UP000179010"/>
    </source>
</evidence>
<proteinExistence type="inferred from homology"/>
<comment type="similarity">
    <text evidence="3 10 13">Belongs to the IPP transferase family.</text>
</comment>
<dbReference type="InterPro" id="IPR027417">
    <property type="entry name" value="P-loop_NTPase"/>
</dbReference>
<dbReference type="GO" id="GO:0052381">
    <property type="term" value="F:tRNA dimethylallyltransferase activity"/>
    <property type="evidence" value="ECO:0007669"/>
    <property type="project" value="UniProtKB-UniRule"/>
</dbReference>
<evidence type="ECO:0000256" key="5">
    <source>
        <dbReference type="ARBA" id="ARBA00022694"/>
    </source>
</evidence>
<sequence>MKSKPKAVVILGPTSSGKTEMSIKLAKQFNGVIISADSRQFYKGLDIATAKTTKDQQGGIPHYMIDIATPEQDFSLSLYQTTVYNLLNTINRWNWIRPKKTLPFIVGGTGLYIQAIVDGYQLPRVAPNPKLRDELNQLPLTDLIKKLEKLDQKSTVDFKNKRRVVRAIEILTSSGEFERKAKPPDFNFLQIGIKKDPAELNRRIHQKILAMHDAGIVKETKALIDQGVDFSQPAFSALGYHHLRDYLKGKLTLKQALEKMESDTKKFAKRQMTWFKRDQRIHWISRLSEAEELIKTFLKS</sequence>
<evidence type="ECO:0000256" key="11">
    <source>
        <dbReference type="RuleBase" id="RU003783"/>
    </source>
</evidence>
<evidence type="ECO:0000256" key="7">
    <source>
        <dbReference type="ARBA" id="ARBA00022840"/>
    </source>
</evidence>
<dbReference type="GO" id="GO:0005524">
    <property type="term" value="F:ATP binding"/>
    <property type="evidence" value="ECO:0007669"/>
    <property type="project" value="UniProtKB-UniRule"/>
</dbReference>
<evidence type="ECO:0000256" key="3">
    <source>
        <dbReference type="ARBA" id="ARBA00005842"/>
    </source>
</evidence>
<evidence type="ECO:0000256" key="8">
    <source>
        <dbReference type="ARBA" id="ARBA00022842"/>
    </source>
</evidence>
<organism evidence="14 15">
    <name type="scientific">candidate division Kazan bacterium RIFCSPLOWO2_01_FULL_48_13</name>
    <dbReference type="NCBI Taxonomy" id="1798539"/>
    <lineage>
        <taxon>Bacteria</taxon>
        <taxon>Bacteria division Kazan-3B-28</taxon>
    </lineage>
</organism>
<dbReference type="PANTHER" id="PTHR11088">
    <property type="entry name" value="TRNA DIMETHYLALLYLTRANSFERASE"/>
    <property type="match status" value="1"/>
</dbReference>
<evidence type="ECO:0000256" key="4">
    <source>
        <dbReference type="ARBA" id="ARBA00022679"/>
    </source>
</evidence>
<dbReference type="PANTHER" id="PTHR11088:SF60">
    <property type="entry name" value="TRNA DIMETHYLALLYLTRANSFERASE"/>
    <property type="match status" value="1"/>
</dbReference>
<gene>
    <name evidence="10" type="primary">miaA</name>
    <name evidence="14" type="ORF">A2994_02965</name>
</gene>
<feature type="region of interest" description="Interaction with substrate tRNA" evidence="10">
    <location>
        <begin position="37"/>
        <end position="40"/>
    </location>
</feature>
<feature type="binding site" evidence="10">
    <location>
        <begin position="12"/>
        <end position="19"/>
    </location>
    <ligand>
        <name>ATP</name>
        <dbReference type="ChEBI" id="CHEBI:30616"/>
    </ligand>
</feature>
<dbReference type="InterPro" id="IPR039657">
    <property type="entry name" value="Dimethylallyltransferase"/>
</dbReference>
<comment type="subunit">
    <text evidence="10">Monomer.</text>
</comment>
<keyword evidence="5 10" id="KW-0819">tRNA processing</keyword>
<keyword evidence="8 10" id="KW-0460">Magnesium</keyword>
<feature type="binding site" evidence="10">
    <location>
        <begin position="14"/>
        <end position="19"/>
    </location>
    <ligand>
        <name>substrate</name>
    </ligand>
</feature>
<evidence type="ECO:0000256" key="6">
    <source>
        <dbReference type="ARBA" id="ARBA00022741"/>
    </source>
</evidence>
<feature type="site" description="Interaction with substrate tRNA" evidence="10">
    <location>
        <position position="132"/>
    </location>
</feature>
<reference evidence="14 15" key="1">
    <citation type="journal article" date="2016" name="Nat. Commun.">
        <title>Thousands of microbial genomes shed light on interconnected biogeochemical processes in an aquifer system.</title>
        <authorList>
            <person name="Anantharaman K."/>
            <person name="Brown C.T."/>
            <person name="Hug L.A."/>
            <person name="Sharon I."/>
            <person name="Castelle C.J."/>
            <person name="Probst A.J."/>
            <person name="Thomas B.C."/>
            <person name="Singh A."/>
            <person name="Wilkins M.J."/>
            <person name="Karaoz U."/>
            <person name="Brodie E.L."/>
            <person name="Williams K.H."/>
            <person name="Hubbard S.S."/>
            <person name="Banfield J.F."/>
        </authorList>
    </citation>
    <scope>NUCLEOTIDE SEQUENCE [LARGE SCALE GENOMIC DNA]</scope>
</reference>
<dbReference type="STRING" id="1798539.A2994_02965"/>
<protein>
    <recommendedName>
        <fullName evidence="10">tRNA dimethylallyltransferase</fullName>
        <ecNumber evidence="10">2.5.1.75</ecNumber>
    </recommendedName>
    <alternativeName>
        <fullName evidence="10">Dimethylallyl diphosphate:tRNA dimethylallyltransferase</fullName>
        <shortName evidence="10">DMAPP:tRNA dimethylallyltransferase</shortName>
        <shortName evidence="10">DMATase</shortName>
    </alternativeName>
    <alternativeName>
        <fullName evidence="10">Isopentenyl-diphosphate:tRNA isopentenyltransferase</fullName>
        <shortName evidence="10">IPP transferase</shortName>
        <shortName evidence="10">IPPT</shortName>
        <shortName evidence="10">IPTase</shortName>
    </alternativeName>
</protein>
<dbReference type="HAMAP" id="MF_00185">
    <property type="entry name" value="IPP_trans"/>
    <property type="match status" value="1"/>
</dbReference>
<evidence type="ECO:0000256" key="1">
    <source>
        <dbReference type="ARBA" id="ARBA00001946"/>
    </source>
</evidence>
<dbReference type="Pfam" id="PF01715">
    <property type="entry name" value="IPPT"/>
    <property type="match status" value="1"/>
</dbReference>
<evidence type="ECO:0000256" key="9">
    <source>
        <dbReference type="ARBA" id="ARBA00049563"/>
    </source>
</evidence>
<accession>A0A1F4PQ32</accession>
<evidence type="ECO:0000256" key="2">
    <source>
        <dbReference type="ARBA" id="ARBA00003213"/>
    </source>
</evidence>
<name>A0A1F4PQ32_UNCK3</name>
<comment type="function">
    <text evidence="2 10 12">Catalyzes the transfer of a dimethylallyl group onto the adenine at position 37 in tRNAs that read codons beginning with uridine, leading to the formation of N6-(dimethylallyl)adenosine (i(6)A).</text>
</comment>
<keyword evidence="6 10" id="KW-0547">Nucleotide-binding</keyword>
<dbReference type="NCBIfam" id="TIGR00174">
    <property type="entry name" value="miaA"/>
    <property type="match status" value="1"/>
</dbReference>
<dbReference type="GO" id="GO:0006400">
    <property type="term" value="P:tRNA modification"/>
    <property type="evidence" value="ECO:0007669"/>
    <property type="project" value="TreeGrafter"/>
</dbReference>
<dbReference type="InterPro" id="IPR018022">
    <property type="entry name" value="IPT"/>
</dbReference>
<dbReference type="AlphaFoldDB" id="A0A1F4PQ32"/>
<evidence type="ECO:0000313" key="14">
    <source>
        <dbReference type="EMBL" id="OGB85690.1"/>
    </source>
</evidence>
<evidence type="ECO:0000256" key="13">
    <source>
        <dbReference type="RuleBase" id="RU003785"/>
    </source>
</evidence>
<comment type="caution">
    <text evidence="14">The sequence shown here is derived from an EMBL/GenBank/DDBJ whole genome shotgun (WGS) entry which is preliminary data.</text>
</comment>
<comment type="cofactor">
    <cofactor evidence="1 10">
        <name>Mg(2+)</name>
        <dbReference type="ChEBI" id="CHEBI:18420"/>
    </cofactor>
</comment>
<keyword evidence="4 10" id="KW-0808">Transferase</keyword>
<comment type="caution">
    <text evidence="10">Lacks conserved residue(s) required for the propagation of feature annotation.</text>
</comment>
<evidence type="ECO:0000256" key="12">
    <source>
        <dbReference type="RuleBase" id="RU003784"/>
    </source>
</evidence>
<dbReference type="Gene3D" id="3.40.50.300">
    <property type="entry name" value="P-loop containing nucleotide triphosphate hydrolases"/>
    <property type="match status" value="1"/>
</dbReference>
<dbReference type="SUPFAM" id="SSF52540">
    <property type="entry name" value="P-loop containing nucleoside triphosphate hydrolases"/>
    <property type="match status" value="1"/>
</dbReference>
<feature type="site" description="Interaction with substrate tRNA" evidence="10">
    <location>
        <position position="109"/>
    </location>
</feature>
<dbReference type="EMBL" id="METE01000001">
    <property type="protein sequence ID" value="OGB85690.1"/>
    <property type="molecule type" value="Genomic_DNA"/>
</dbReference>
<dbReference type="Proteomes" id="UP000179010">
    <property type="component" value="Unassembled WGS sequence"/>
</dbReference>